<dbReference type="Proteomes" id="UP000016064">
    <property type="component" value="Unassembled WGS sequence"/>
</dbReference>
<accession>A0ABP2XFI2</accession>
<reference evidence="1 2" key="1">
    <citation type="submission" date="2013-07" db="EMBL/GenBank/DDBJ databases">
        <title>Isolation of a new Chlamydia species from the feral Sacred Ibis (Threskiornis aethiopicus): Chlamydia ibidis.</title>
        <authorList>
            <person name="Vorimore F."/>
            <person name="Hsia R.-C."/>
            <person name="Huot-Creasy H."/>
            <person name="Bastian S."/>
            <person name="Deruyter L."/>
            <person name="Passet A."/>
            <person name="Sachse K."/>
            <person name="Bavoil P."/>
            <person name="Myers G."/>
            <person name="Laroucau K."/>
        </authorList>
    </citation>
    <scope>NUCLEOTIDE SEQUENCE [LARGE SCALE GENOMIC DNA]</scope>
    <source>
        <strain evidence="1 2">10-1398/6</strain>
    </source>
</reference>
<organism evidence="1 2">
    <name type="scientific">Chlamydia ibidis 10-1398/6</name>
    <dbReference type="NCBI Taxonomy" id="1046581"/>
    <lineage>
        <taxon>Bacteria</taxon>
        <taxon>Pseudomonadati</taxon>
        <taxon>Chlamydiota</taxon>
        <taxon>Chlamydiia</taxon>
        <taxon>Chlamydiales</taxon>
        <taxon>Chlamydiaceae</taxon>
        <taxon>Chlamydia/Chlamydophila group</taxon>
        <taxon>Chlamydia</taxon>
    </lineage>
</organism>
<proteinExistence type="predicted"/>
<keyword evidence="2" id="KW-1185">Reference proteome</keyword>
<evidence type="ECO:0000313" key="1">
    <source>
        <dbReference type="EMBL" id="EQM62310.1"/>
    </source>
</evidence>
<protein>
    <recommendedName>
        <fullName evidence="3">Cell division protein</fullName>
    </recommendedName>
</protein>
<comment type="caution">
    <text evidence="1">The sequence shown here is derived from an EMBL/GenBank/DDBJ whole genome shotgun (WGS) entry which is preliminary data.</text>
</comment>
<evidence type="ECO:0008006" key="3">
    <source>
        <dbReference type="Google" id="ProtNLM"/>
    </source>
</evidence>
<gene>
    <name evidence="1" type="ORF">H359_0953</name>
</gene>
<dbReference type="EMBL" id="APJW01000003">
    <property type="protein sequence ID" value="EQM62310.1"/>
    <property type="molecule type" value="Genomic_DNA"/>
</dbReference>
<name>A0ABP2XFI2_9CHLA</name>
<evidence type="ECO:0000313" key="2">
    <source>
        <dbReference type="Proteomes" id="UP000016064"/>
    </source>
</evidence>
<sequence>MPMSQNKLQGTIFSELLELYADSPSYLNQFSTKQAEILLEKQKVFSHIAIKKVPDNKGIVISYALHTPIAYLANKTNTLIDQSGNFFPCQPFFRPLKLPRIFFAKQDLEYPVLPSWKMDIISILLRELMNDVPTSIDVSSTDNYPGEVVITLHSGTLLRLRRNSLEKAIKCYHIARERQLIKQDKQYLVDLRFPNYLLVKEL</sequence>